<dbReference type="InterPro" id="IPR013320">
    <property type="entry name" value="ConA-like_dom_sf"/>
</dbReference>
<dbReference type="SMART" id="SM00589">
    <property type="entry name" value="PRY"/>
    <property type="match status" value="1"/>
</dbReference>
<dbReference type="InterPro" id="IPR043136">
    <property type="entry name" value="B30.2/SPRY_sf"/>
</dbReference>
<keyword evidence="1" id="KW-0175">Coiled coil</keyword>
<accession>A0AAQ4RHB1</accession>
<keyword evidence="5" id="KW-1185">Reference proteome</keyword>
<dbReference type="FunFam" id="2.60.120.920:FF:000004">
    <property type="entry name" value="Butyrophilin subfamily 1 member A1"/>
    <property type="match status" value="1"/>
</dbReference>
<dbReference type="Proteomes" id="UP000007635">
    <property type="component" value="Chromosome VII"/>
</dbReference>
<feature type="compositionally biased region" description="Basic and acidic residues" evidence="2">
    <location>
        <begin position="534"/>
        <end position="545"/>
    </location>
</feature>
<dbReference type="PANTHER" id="PTHR24103">
    <property type="entry name" value="E3 UBIQUITIN-PROTEIN LIGASE TRIM"/>
    <property type="match status" value="1"/>
</dbReference>
<name>A0AAQ4RHB1_GASAC</name>
<evidence type="ECO:0000313" key="5">
    <source>
        <dbReference type="Proteomes" id="UP000007635"/>
    </source>
</evidence>
<evidence type="ECO:0000256" key="2">
    <source>
        <dbReference type="SAM" id="MobiDB-lite"/>
    </source>
</evidence>
<dbReference type="PROSITE" id="PS50188">
    <property type="entry name" value="B302_SPRY"/>
    <property type="match status" value="1"/>
</dbReference>
<dbReference type="Pfam" id="PF25600">
    <property type="entry name" value="TRIM_CC"/>
    <property type="match status" value="1"/>
</dbReference>
<feature type="domain" description="B30.2/SPRY" evidence="3">
    <location>
        <begin position="496"/>
        <end position="693"/>
    </location>
</feature>
<dbReference type="RefSeq" id="XP_040038897.1">
    <property type="nucleotide sequence ID" value="XM_040182963.1"/>
</dbReference>
<reference evidence="4 5" key="1">
    <citation type="journal article" date="2021" name="G3 (Bethesda)">
        <title>Improved contiguity of the threespine stickleback genome using long-read sequencing.</title>
        <authorList>
            <person name="Nath S."/>
            <person name="Shaw D.E."/>
            <person name="White M.A."/>
        </authorList>
    </citation>
    <scope>NUCLEOTIDE SEQUENCE [LARGE SCALE GENOMIC DNA]</scope>
    <source>
        <strain evidence="4 5">Lake Benthic</strain>
    </source>
</reference>
<feature type="compositionally biased region" description="Polar residues" evidence="2">
    <location>
        <begin position="462"/>
        <end position="483"/>
    </location>
</feature>
<dbReference type="AlphaFoldDB" id="A0AAQ4RHB1"/>
<feature type="region of interest" description="Disordered" evidence="2">
    <location>
        <begin position="458"/>
        <end position="483"/>
    </location>
</feature>
<dbReference type="KEGG" id="gat:120822962"/>
<dbReference type="Pfam" id="PF13765">
    <property type="entry name" value="PRY"/>
    <property type="match status" value="1"/>
</dbReference>
<dbReference type="InterPro" id="IPR001870">
    <property type="entry name" value="B30.2/SPRY"/>
</dbReference>
<dbReference type="SUPFAM" id="SSF49899">
    <property type="entry name" value="Concanavalin A-like lectins/glucanases"/>
    <property type="match status" value="1"/>
</dbReference>
<feature type="region of interest" description="Disordered" evidence="2">
    <location>
        <begin position="337"/>
        <end position="366"/>
    </location>
</feature>
<feature type="coiled-coil region" evidence="1">
    <location>
        <begin position="426"/>
        <end position="457"/>
    </location>
</feature>
<dbReference type="GeneTree" id="ENSGT01040000240385"/>
<feature type="compositionally biased region" description="Basic and acidic residues" evidence="2">
    <location>
        <begin position="346"/>
        <end position="366"/>
    </location>
</feature>
<proteinExistence type="predicted"/>
<evidence type="ECO:0000313" key="4">
    <source>
        <dbReference type="Ensembl" id="ENSGACP00000061561.1"/>
    </source>
</evidence>
<dbReference type="Ensembl" id="ENSGACT00000071717.1">
    <property type="protein sequence ID" value="ENSGACP00000061561.1"/>
    <property type="gene ID" value="ENSGACG00000037302.1"/>
</dbReference>
<dbReference type="InterPro" id="IPR058030">
    <property type="entry name" value="TRIM8/14/16/25/29/45/65_CC"/>
</dbReference>
<evidence type="ECO:0000256" key="1">
    <source>
        <dbReference type="SAM" id="Coils"/>
    </source>
</evidence>
<dbReference type="PRINTS" id="PR01407">
    <property type="entry name" value="BUTYPHLNCDUF"/>
</dbReference>
<sequence length="695" mass="75918">MSHQVCHCGWSKVTTYQGLRTHQGMMGCTPKGKGIPESQQFIFNGSLPKPAYPGPLMAKEPLMNINTPAFKSDEKLHSSGSQRDIWWSLLAGVHQGDGGSFNRSTPGKTESGSGRLGAAALDVLVKDGAPPTTTAQELFGPNEKQKEKERQTQQLQKAGQLQVCHCGWSEVTTYHGLRTHQGKMGCTPKGMGIPESQQFIFNGSLPKPANPGPLMADEPLMNIFTPAFKSDEKLHSSGSQQDIWGVHQGDGGSFSRTTPVKTEIGSAQLGAAALDALVKETNEWAFQTPPPCATTHQAPARQAPARQAPVSACRALDFNTSAQQVTGQLFWAPPTTTAQETFGPNERQKERETQQLQKVRQDRTRADLQHDIQTRERKMAEVRSSVKACKGGLDAEWLEINDVFAGVMRAVEGARRKALGPLEERRKKVKKEAELLVQRLQKEIDKLKMTIDELETDPELKVSSQTGLTDTDAVNTSSSFGSLRTTTSNMMEEIHQELEKLSSVELKRISTFAVDVKLDPATAHPGLLLSPDGKSARDGGDHQKVPDGPQRFDVFGSVVGLGALPPGRSYWEVEVGDKTGWDLGVARRDARRKGRLSLDPANGYWVAVHFEGEKYAAMTAPPVRLPLTRRPRRVGVFVDRAEGLVSFYDAAAKSHMYSFVGCAFGGEVLPYFSPHLRQNGENSRPLSLPAVAVVA</sequence>
<dbReference type="GeneID" id="120822962"/>
<dbReference type="InterPro" id="IPR003877">
    <property type="entry name" value="SPRY_dom"/>
</dbReference>
<dbReference type="Pfam" id="PF00622">
    <property type="entry name" value="SPRY"/>
    <property type="match status" value="1"/>
</dbReference>
<dbReference type="InterPro" id="IPR006574">
    <property type="entry name" value="PRY"/>
</dbReference>
<dbReference type="InterPro" id="IPR050143">
    <property type="entry name" value="TRIM/RBCC"/>
</dbReference>
<dbReference type="SMART" id="SM00449">
    <property type="entry name" value="SPRY"/>
    <property type="match status" value="1"/>
</dbReference>
<feature type="region of interest" description="Disordered" evidence="2">
    <location>
        <begin position="525"/>
        <end position="549"/>
    </location>
</feature>
<dbReference type="Gene3D" id="2.60.120.920">
    <property type="match status" value="1"/>
</dbReference>
<reference evidence="4" key="2">
    <citation type="submission" date="2025-08" db="UniProtKB">
        <authorList>
            <consortium name="Ensembl"/>
        </authorList>
    </citation>
    <scope>IDENTIFICATION</scope>
</reference>
<evidence type="ECO:0000259" key="3">
    <source>
        <dbReference type="PROSITE" id="PS50188"/>
    </source>
</evidence>
<organism evidence="4 5">
    <name type="scientific">Gasterosteus aculeatus aculeatus</name>
    <name type="common">three-spined stickleback</name>
    <dbReference type="NCBI Taxonomy" id="481459"/>
    <lineage>
        <taxon>Eukaryota</taxon>
        <taxon>Metazoa</taxon>
        <taxon>Chordata</taxon>
        <taxon>Craniata</taxon>
        <taxon>Vertebrata</taxon>
        <taxon>Euteleostomi</taxon>
        <taxon>Actinopterygii</taxon>
        <taxon>Neopterygii</taxon>
        <taxon>Teleostei</taxon>
        <taxon>Neoteleostei</taxon>
        <taxon>Acanthomorphata</taxon>
        <taxon>Eupercaria</taxon>
        <taxon>Perciformes</taxon>
        <taxon>Cottioidei</taxon>
        <taxon>Gasterosteales</taxon>
        <taxon>Gasterosteidae</taxon>
        <taxon>Gasterosteus</taxon>
    </lineage>
</organism>
<protein>
    <recommendedName>
        <fullName evidence="3">B30.2/SPRY domain-containing protein</fullName>
    </recommendedName>
</protein>
<reference evidence="4" key="3">
    <citation type="submission" date="2025-09" db="UniProtKB">
        <authorList>
            <consortium name="Ensembl"/>
        </authorList>
    </citation>
    <scope>IDENTIFICATION</scope>
</reference>
<dbReference type="InterPro" id="IPR003879">
    <property type="entry name" value="Butyrophylin_SPRY"/>
</dbReference>
<dbReference type="CDD" id="cd13733">
    <property type="entry name" value="SPRY_PRY_C-I_1"/>
    <property type="match status" value="1"/>
</dbReference>